<name>A0A7W2M0H7_9PSED</name>
<protein>
    <submittedName>
        <fullName evidence="2">Transposase</fullName>
    </submittedName>
</protein>
<dbReference type="GO" id="GO:0006313">
    <property type="term" value="P:DNA transposition"/>
    <property type="evidence" value="ECO:0007669"/>
    <property type="project" value="InterPro"/>
</dbReference>
<dbReference type="GO" id="GO:0004803">
    <property type="term" value="F:transposase activity"/>
    <property type="evidence" value="ECO:0007669"/>
    <property type="project" value="InterPro"/>
</dbReference>
<dbReference type="AlphaFoldDB" id="A0A7W2M0H7"/>
<evidence type="ECO:0000259" key="1">
    <source>
        <dbReference type="Pfam" id="PF02371"/>
    </source>
</evidence>
<dbReference type="InterPro" id="IPR003346">
    <property type="entry name" value="Transposase_20"/>
</dbReference>
<comment type="caution">
    <text evidence="2">The sequence shown here is derived from an EMBL/GenBank/DDBJ whole genome shotgun (WGS) entry which is preliminary data.</text>
</comment>
<dbReference type="RefSeq" id="WP_182337247.1">
    <property type="nucleotide sequence ID" value="NZ_JACGDA010000068.1"/>
</dbReference>
<proteinExistence type="predicted"/>
<gene>
    <name evidence="2" type="ORF">H4C15_23515</name>
</gene>
<feature type="domain" description="Transposase IS116/IS110/IS902 C-terminal" evidence="1">
    <location>
        <begin position="3"/>
        <end position="35"/>
    </location>
</feature>
<evidence type="ECO:0000313" key="3">
    <source>
        <dbReference type="Proteomes" id="UP000577346"/>
    </source>
</evidence>
<dbReference type="EMBL" id="JACGDA010000068">
    <property type="protein sequence ID" value="MBA6150439.1"/>
    <property type="molecule type" value="Genomic_DNA"/>
</dbReference>
<dbReference type="PANTHER" id="PTHR33055">
    <property type="entry name" value="TRANSPOSASE FOR INSERTION SEQUENCE ELEMENT IS1111A"/>
    <property type="match status" value="1"/>
</dbReference>
<evidence type="ECO:0000313" key="2">
    <source>
        <dbReference type="EMBL" id="MBA6150439.1"/>
    </source>
</evidence>
<feature type="non-terminal residue" evidence="2">
    <location>
        <position position="1"/>
    </location>
</feature>
<dbReference type="InterPro" id="IPR047650">
    <property type="entry name" value="Transpos_IS110"/>
</dbReference>
<dbReference type="Pfam" id="PF02371">
    <property type="entry name" value="Transposase_20"/>
    <property type="match status" value="1"/>
</dbReference>
<accession>A0A7W2M0H7</accession>
<reference evidence="2 3" key="1">
    <citation type="submission" date="2020-07" db="EMBL/GenBank/DDBJ databases">
        <title>Diversity of carbapenemase encoding genes among Pseudomonas putida group clinical isolates in a tertiary Brazilian hospital.</title>
        <authorList>
            <person name="Alberto-Lei F."/>
            <person name="Nodari C.S."/>
            <person name="Streling A.P."/>
            <person name="Paulino J.T."/>
            <person name="Bessa-Neto F.O."/>
            <person name="Cayo R."/>
            <person name="Gales A.C."/>
        </authorList>
    </citation>
    <scope>NUCLEOTIDE SEQUENCE [LARGE SCALE GENOMIC DNA]</scope>
    <source>
        <strain evidence="2 3">11213</strain>
    </source>
</reference>
<organism evidence="2 3">
    <name type="scientific">Pseudomonas juntendi</name>
    <dbReference type="NCBI Taxonomy" id="2666183"/>
    <lineage>
        <taxon>Bacteria</taxon>
        <taxon>Pseudomonadati</taxon>
        <taxon>Pseudomonadota</taxon>
        <taxon>Gammaproteobacteria</taxon>
        <taxon>Pseudomonadales</taxon>
        <taxon>Pseudomonadaceae</taxon>
        <taxon>Pseudomonas</taxon>
    </lineage>
</organism>
<dbReference type="GO" id="GO:0003677">
    <property type="term" value="F:DNA binding"/>
    <property type="evidence" value="ECO:0007669"/>
    <property type="project" value="InterPro"/>
</dbReference>
<dbReference type="PANTHER" id="PTHR33055:SF3">
    <property type="entry name" value="PUTATIVE TRANSPOSASE FOR IS117-RELATED"/>
    <property type="match status" value="1"/>
</dbReference>
<sequence length="74" mass="8217">GQSKLTKRGDPEARRLLHNAAMSASRTAAWKSYYEERLARGFSTTASLVMLARKLARVVFALLKSGDEYRSKAA</sequence>
<dbReference type="Proteomes" id="UP000577346">
    <property type="component" value="Unassembled WGS sequence"/>
</dbReference>